<keyword evidence="3" id="KW-0175">Coiled coil</keyword>
<evidence type="ECO:0000313" key="5">
    <source>
        <dbReference type="EMBL" id="KTW27358.1"/>
    </source>
</evidence>
<evidence type="ECO:0000313" key="6">
    <source>
        <dbReference type="Proteomes" id="UP000054454"/>
    </source>
</evidence>
<gene>
    <name evidence="5" type="ORF">T552_02337</name>
</gene>
<comment type="caution">
    <text evidence="5">The sequence shown here is derived from an EMBL/GenBank/DDBJ whole genome shotgun (WGS) entry which is preliminary data.</text>
</comment>
<sequence>MSNQDIDCRKNQDFLKNEHLNSFNNSNISEKKNTQIVNLEAHSEEDIEYLLEKAQENLERLSKEVPVSEKTKDFKDIRNSITALSNHQNIEPKYISTVGNVSSLNSLVFEKSYKVIYDDVNHVIEHEELLSRKEKRKKQEETAGKDWFYMPKPELTQSLKTQLQILKIRNVLDPKRHYKKDNSKKPPKYFQIGTTIDDVLNTPMEDFSKKKTNSILDEILEDQDKRQYFKRKYQEIQEIKTSGKKAYYKKLKERRKPFF</sequence>
<dbReference type="GeneID" id="28937085"/>
<dbReference type="EMBL" id="LFVZ01000010">
    <property type="protein sequence ID" value="KTW27358.1"/>
    <property type="molecule type" value="Genomic_DNA"/>
</dbReference>
<dbReference type="VEuPathDB" id="FungiDB:T552_02337"/>
<protein>
    <recommendedName>
        <fullName evidence="4">Fcf2 pre-rRNA processing C-terminal domain-containing protein</fullName>
    </recommendedName>
</protein>
<evidence type="ECO:0000256" key="2">
    <source>
        <dbReference type="ARBA" id="ARBA00023242"/>
    </source>
</evidence>
<dbReference type="PANTHER" id="PTHR21686:SF12">
    <property type="entry name" value="DEOXYNUCLEOTIDYLTRANSFERASE TERMINAL-INTERACTING PROTEIN 2"/>
    <property type="match status" value="1"/>
</dbReference>
<dbReference type="Proteomes" id="UP000054454">
    <property type="component" value="Unassembled WGS sequence"/>
</dbReference>
<name>A0A0W4ZG47_PNEC8</name>
<dbReference type="RefSeq" id="XP_018225400.1">
    <property type="nucleotide sequence ID" value="XM_018370882.1"/>
</dbReference>
<dbReference type="GO" id="GO:0006396">
    <property type="term" value="P:RNA processing"/>
    <property type="evidence" value="ECO:0007669"/>
    <property type="project" value="TreeGrafter"/>
</dbReference>
<proteinExistence type="predicted"/>
<dbReference type="GO" id="GO:0003723">
    <property type="term" value="F:RNA binding"/>
    <property type="evidence" value="ECO:0007669"/>
    <property type="project" value="TreeGrafter"/>
</dbReference>
<keyword evidence="6" id="KW-1185">Reference proteome</keyword>
<dbReference type="InterPro" id="IPR014810">
    <property type="entry name" value="Fcf2_C"/>
</dbReference>
<feature type="domain" description="Fcf2 pre-rRNA processing C-terminal" evidence="4">
    <location>
        <begin position="140"/>
        <end position="232"/>
    </location>
</feature>
<comment type="subcellular location">
    <subcellularLocation>
        <location evidence="1">Nucleus</location>
        <location evidence="1">Nucleolus</location>
    </subcellularLocation>
</comment>
<dbReference type="Pfam" id="PF08698">
    <property type="entry name" value="Fcf2"/>
    <property type="match status" value="1"/>
</dbReference>
<evidence type="ECO:0000256" key="3">
    <source>
        <dbReference type="SAM" id="Coils"/>
    </source>
</evidence>
<accession>A0A0W4ZG47</accession>
<dbReference type="GO" id="GO:0005730">
    <property type="term" value="C:nucleolus"/>
    <property type="evidence" value="ECO:0007669"/>
    <property type="project" value="UniProtKB-SubCell"/>
</dbReference>
<dbReference type="OrthoDB" id="427886at2759"/>
<dbReference type="AlphaFoldDB" id="A0A0W4ZG47"/>
<organism evidence="5 6">
    <name type="scientific">Pneumocystis carinii (strain B80)</name>
    <name type="common">Rat pneumocystis pneumonia agent</name>
    <name type="synonym">Pneumocystis carinii f. sp. carinii</name>
    <dbReference type="NCBI Taxonomy" id="1408658"/>
    <lineage>
        <taxon>Eukaryota</taxon>
        <taxon>Fungi</taxon>
        <taxon>Dikarya</taxon>
        <taxon>Ascomycota</taxon>
        <taxon>Taphrinomycotina</taxon>
        <taxon>Pneumocystomycetes</taxon>
        <taxon>Pneumocystaceae</taxon>
        <taxon>Pneumocystis</taxon>
    </lineage>
</organism>
<dbReference type="PANTHER" id="PTHR21686">
    <property type="entry name" value="DEOXYNUCLEOTIDYLTRANSFERASE TERMINAL-INTERACTING PROTEIN 2"/>
    <property type="match status" value="1"/>
</dbReference>
<keyword evidence="2" id="KW-0539">Nucleus</keyword>
<evidence type="ECO:0000256" key="1">
    <source>
        <dbReference type="ARBA" id="ARBA00004604"/>
    </source>
</evidence>
<feature type="coiled-coil region" evidence="3">
    <location>
        <begin position="44"/>
        <end position="71"/>
    </location>
</feature>
<evidence type="ECO:0000259" key="4">
    <source>
        <dbReference type="Pfam" id="PF08698"/>
    </source>
</evidence>
<dbReference type="InterPro" id="IPR039883">
    <property type="entry name" value="Fcf2/DNTTIP2"/>
</dbReference>
<reference evidence="6" key="1">
    <citation type="journal article" date="2016" name="Nat. Commun.">
        <title>Genome analysis of three Pneumocystis species reveals adaptation mechanisms to life exclusively in mammalian hosts.</title>
        <authorList>
            <person name="Ma L."/>
            <person name="Chen Z."/>
            <person name="Huang D.W."/>
            <person name="Kutty G."/>
            <person name="Ishihara M."/>
            <person name="Wang H."/>
            <person name="Abouelleil A."/>
            <person name="Bishop L."/>
            <person name="Davey E."/>
            <person name="Deng R."/>
            <person name="Deng X."/>
            <person name="Fan L."/>
            <person name="Fantoni G."/>
            <person name="Fitzgerald M."/>
            <person name="Gogineni E."/>
            <person name="Goldberg J.M."/>
            <person name="Handley G."/>
            <person name="Hu X."/>
            <person name="Huber C."/>
            <person name="Jiao X."/>
            <person name="Jones K."/>
            <person name="Levin J.Z."/>
            <person name="Liu Y."/>
            <person name="Macdonald P."/>
            <person name="Melnikov A."/>
            <person name="Raley C."/>
            <person name="Sassi M."/>
            <person name="Sherman B.T."/>
            <person name="Song X."/>
            <person name="Sykes S."/>
            <person name="Tran B."/>
            <person name="Walsh L."/>
            <person name="Xia Y."/>
            <person name="Yang J."/>
            <person name="Young S."/>
            <person name="Zeng Q."/>
            <person name="Zheng X."/>
            <person name="Stephens R."/>
            <person name="Nusbaum C."/>
            <person name="Birren B.W."/>
            <person name="Azadi P."/>
            <person name="Lempicki R.A."/>
            <person name="Cuomo C.A."/>
            <person name="Kovacs J.A."/>
        </authorList>
    </citation>
    <scope>NUCLEOTIDE SEQUENCE [LARGE SCALE GENOMIC DNA]</scope>
    <source>
        <strain evidence="6">B80</strain>
    </source>
</reference>